<protein>
    <submittedName>
        <fullName evidence="2">Uncharacterized protein</fullName>
    </submittedName>
</protein>
<accession>A0AAW2VTG9</accession>
<dbReference type="AlphaFoldDB" id="A0AAW2VTG9"/>
<proteinExistence type="predicted"/>
<comment type="caution">
    <text evidence="2">The sequence shown here is derived from an EMBL/GenBank/DDBJ whole genome shotgun (WGS) entry which is preliminary data.</text>
</comment>
<sequence length="134" mass="15052">MPVFPSLISGKQSNRKSVPSQWQTLSHDGTVNFGSEQDLMVTEEKEQHLSQLEPHQHGLDSENRKENDSLSHEFNPLPDNPLSDAGAQPQDDRNTFPVSQPIGSLTSGEQSIHIQEPVREPNPDSQMMHITKYQ</sequence>
<reference evidence="2" key="2">
    <citation type="journal article" date="2024" name="Plant">
        <title>Genomic evolution and insights into agronomic trait innovations of Sesamum species.</title>
        <authorList>
            <person name="Miao H."/>
            <person name="Wang L."/>
            <person name="Qu L."/>
            <person name="Liu H."/>
            <person name="Sun Y."/>
            <person name="Le M."/>
            <person name="Wang Q."/>
            <person name="Wei S."/>
            <person name="Zheng Y."/>
            <person name="Lin W."/>
            <person name="Duan Y."/>
            <person name="Cao H."/>
            <person name="Xiong S."/>
            <person name="Wang X."/>
            <person name="Wei L."/>
            <person name="Li C."/>
            <person name="Ma Q."/>
            <person name="Ju M."/>
            <person name="Zhao R."/>
            <person name="Li G."/>
            <person name="Mu C."/>
            <person name="Tian Q."/>
            <person name="Mei H."/>
            <person name="Zhang T."/>
            <person name="Gao T."/>
            <person name="Zhang H."/>
        </authorList>
    </citation>
    <scope>NUCLEOTIDE SEQUENCE</scope>
    <source>
        <strain evidence="2">KEN1</strain>
    </source>
</reference>
<feature type="region of interest" description="Disordered" evidence="1">
    <location>
        <begin position="1"/>
        <end position="134"/>
    </location>
</feature>
<name>A0AAW2VTG9_9LAMI</name>
<feature type="compositionally biased region" description="Polar residues" evidence="1">
    <location>
        <begin position="96"/>
        <end position="113"/>
    </location>
</feature>
<dbReference type="EMBL" id="JACGWN010000009">
    <property type="protein sequence ID" value="KAL0432562.1"/>
    <property type="molecule type" value="Genomic_DNA"/>
</dbReference>
<feature type="compositionally biased region" description="Basic and acidic residues" evidence="1">
    <location>
        <begin position="42"/>
        <end position="71"/>
    </location>
</feature>
<evidence type="ECO:0000313" key="2">
    <source>
        <dbReference type="EMBL" id="KAL0432562.1"/>
    </source>
</evidence>
<evidence type="ECO:0000256" key="1">
    <source>
        <dbReference type="SAM" id="MobiDB-lite"/>
    </source>
</evidence>
<gene>
    <name evidence="2" type="ORF">Slati_2590500</name>
</gene>
<organism evidence="2">
    <name type="scientific">Sesamum latifolium</name>
    <dbReference type="NCBI Taxonomy" id="2727402"/>
    <lineage>
        <taxon>Eukaryota</taxon>
        <taxon>Viridiplantae</taxon>
        <taxon>Streptophyta</taxon>
        <taxon>Embryophyta</taxon>
        <taxon>Tracheophyta</taxon>
        <taxon>Spermatophyta</taxon>
        <taxon>Magnoliopsida</taxon>
        <taxon>eudicotyledons</taxon>
        <taxon>Gunneridae</taxon>
        <taxon>Pentapetalae</taxon>
        <taxon>asterids</taxon>
        <taxon>lamiids</taxon>
        <taxon>Lamiales</taxon>
        <taxon>Pedaliaceae</taxon>
        <taxon>Sesamum</taxon>
    </lineage>
</organism>
<reference evidence="2" key="1">
    <citation type="submission" date="2020-06" db="EMBL/GenBank/DDBJ databases">
        <authorList>
            <person name="Li T."/>
            <person name="Hu X."/>
            <person name="Zhang T."/>
            <person name="Song X."/>
            <person name="Zhang H."/>
            <person name="Dai N."/>
            <person name="Sheng W."/>
            <person name="Hou X."/>
            <person name="Wei L."/>
        </authorList>
    </citation>
    <scope>NUCLEOTIDE SEQUENCE</scope>
    <source>
        <strain evidence="2">KEN1</strain>
        <tissue evidence="2">Leaf</tissue>
    </source>
</reference>
<feature type="compositionally biased region" description="Polar residues" evidence="1">
    <location>
        <begin position="9"/>
        <end position="35"/>
    </location>
</feature>